<organism evidence="1">
    <name type="scientific">Arundo donax</name>
    <name type="common">Giant reed</name>
    <name type="synonym">Donax arundinaceus</name>
    <dbReference type="NCBI Taxonomy" id="35708"/>
    <lineage>
        <taxon>Eukaryota</taxon>
        <taxon>Viridiplantae</taxon>
        <taxon>Streptophyta</taxon>
        <taxon>Embryophyta</taxon>
        <taxon>Tracheophyta</taxon>
        <taxon>Spermatophyta</taxon>
        <taxon>Magnoliopsida</taxon>
        <taxon>Liliopsida</taxon>
        <taxon>Poales</taxon>
        <taxon>Poaceae</taxon>
        <taxon>PACMAD clade</taxon>
        <taxon>Arundinoideae</taxon>
        <taxon>Arundineae</taxon>
        <taxon>Arundo</taxon>
    </lineage>
</organism>
<dbReference type="EMBL" id="GBRH01276757">
    <property type="protein sequence ID" value="JAD21138.1"/>
    <property type="molecule type" value="Transcribed_RNA"/>
</dbReference>
<reference evidence="1" key="2">
    <citation type="journal article" date="2015" name="Data Brief">
        <title>Shoot transcriptome of the giant reed, Arundo donax.</title>
        <authorList>
            <person name="Barrero R.A."/>
            <person name="Guerrero F.D."/>
            <person name="Moolhuijzen P."/>
            <person name="Goolsby J.A."/>
            <person name="Tidwell J."/>
            <person name="Bellgard S.E."/>
            <person name="Bellgard M.I."/>
        </authorList>
    </citation>
    <scope>NUCLEOTIDE SEQUENCE</scope>
    <source>
        <tissue evidence="1">Shoot tissue taken approximately 20 cm above the soil surface</tissue>
    </source>
</reference>
<protein>
    <submittedName>
        <fullName evidence="1">Uncharacterized protein</fullName>
    </submittedName>
</protein>
<sequence>MSRGSFTRVFRLQGMVDRWTLGSRLMLISTTKSTTISLEQTSRRTCCVGEIPSIPSTYTPLKSQKMASM</sequence>
<evidence type="ECO:0000313" key="1">
    <source>
        <dbReference type="EMBL" id="JAD21138.1"/>
    </source>
</evidence>
<reference evidence="1" key="1">
    <citation type="submission" date="2014-09" db="EMBL/GenBank/DDBJ databases">
        <authorList>
            <person name="Magalhaes I.L.F."/>
            <person name="Oliveira U."/>
            <person name="Santos F.R."/>
            <person name="Vidigal T.H.D.A."/>
            <person name="Brescovit A.D."/>
            <person name="Santos A.J."/>
        </authorList>
    </citation>
    <scope>NUCLEOTIDE SEQUENCE</scope>
    <source>
        <tissue evidence="1">Shoot tissue taken approximately 20 cm above the soil surface</tissue>
    </source>
</reference>
<accession>A0A0A8Y7K4</accession>
<proteinExistence type="predicted"/>
<name>A0A0A8Y7K4_ARUDO</name>
<dbReference type="AlphaFoldDB" id="A0A0A8Y7K4"/>